<dbReference type="EnsemblMetazoa" id="G8227.1">
    <property type="protein sequence ID" value="G8227.1:cds"/>
    <property type="gene ID" value="G8227"/>
</dbReference>
<organism evidence="1 2">
    <name type="scientific">Magallana gigas</name>
    <name type="common">Pacific oyster</name>
    <name type="synonym">Crassostrea gigas</name>
    <dbReference type="NCBI Taxonomy" id="29159"/>
    <lineage>
        <taxon>Eukaryota</taxon>
        <taxon>Metazoa</taxon>
        <taxon>Spiralia</taxon>
        <taxon>Lophotrochozoa</taxon>
        <taxon>Mollusca</taxon>
        <taxon>Bivalvia</taxon>
        <taxon>Autobranchia</taxon>
        <taxon>Pteriomorphia</taxon>
        <taxon>Ostreida</taxon>
        <taxon>Ostreoidea</taxon>
        <taxon>Ostreidae</taxon>
        <taxon>Magallana</taxon>
    </lineage>
</organism>
<sequence length="105" mass="11460">MSNYAGDITPILLVLCRRRERCGVPVLWSLIPYAVCSSVSLQSTASAPKLNFSNCIQHVFGLCARPPVLIGELAGFTSLYSCLLPSFSYVETIGMILCEKTEILT</sequence>
<keyword evidence="2" id="KW-1185">Reference proteome</keyword>
<dbReference type="AlphaFoldDB" id="A0A8W8NX58"/>
<proteinExistence type="predicted"/>
<dbReference type="Proteomes" id="UP000005408">
    <property type="component" value="Unassembled WGS sequence"/>
</dbReference>
<name>A0A8W8NX58_MAGGI</name>
<accession>A0A8W8NX58</accession>
<reference evidence="1" key="1">
    <citation type="submission" date="2022-08" db="UniProtKB">
        <authorList>
            <consortium name="EnsemblMetazoa"/>
        </authorList>
    </citation>
    <scope>IDENTIFICATION</scope>
    <source>
        <strain evidence="1">05x7-T-G4-1.051#20</strain>
    </source>
</reference>
<protein>
    <submittedName>
        <fullName evidence="1">Uncharacterized protein</fullName>
    </submittedName>
</protein>
<evidence type="ECO:0000313" key="2">
    <source>
        <dbReference type="Proteomes" id="UP000005408"/>
    </source>
</evidence>
<evidence type="ECO:0000313" key="1">
    <source>
        <dbReference type="EnsemblMetazoa" id="G8227.1:cds"/>
    </source>
</evidence>